<evidence type="ECO:0000256" key="3">
    <source>
        <dbReference type="PROSITE-ProRule" id="PRU00339"/>
    </source>
</evidence>
<proteinExistence type="predicted"/>
<dbReference type="SUPFAM" id="SSF50494">
    <property type="entry name" value="Trypsin-like serine proteases"/>
    <property type="match status" value="1"/>
</dbReference>
<dbReference type="Gene3D" id="2.40.10.10">
    <property type="entry name" value="Trypsin-like serine proteases"/>
    <property type="match status" value="2"/>
</dbReference>
<dbReference type="InterPro" id="IPR009003">
    <property type="entry name" value="Peptidase_S1_PA"/>
</dbReference>
<keyword evidence="4" id="KW-0378">Hydrolase</keyword>
<dbReference type="eggNOG" id="COG0265">
    <property type="taxonomic scope" value="Bacteria"/>
</dbReference>
<evidence type="ECO:0000256" key="2">
    <source>
        <dbReference type="ARBA" id="ARBA00022803"/>
    </source>
</evidence>
<organism evidence="4 5">
    <name type="scientific">Chamaesiphon minutus (strain ATCC 27169 / PCC 6605)</name>
    <dbReference type="NCBI Taxonomy" id="1173020"/>
    <lineage>
        <taxon>Bacteria</taxon>
        <taxon>Bacillati</taxon>
        <taxon>Cyanobacteriota</taxon>
        <taxon>Cyanophyceae</taxon>
        <taxon>Gomontiellales</taxon>
        <taxon>Chamaesiphonaceae</taxon>
        <taxon>Chamaesiphon</taxon>
    </lineage>
</organism>
<name>K9UAX7_CHAP6</name>
<evidence type="ECO:0000256" key="1">
    <source>
        <dbReference type="ARBA" id="ARBA00022737"/>
    </source>
</evidence>
<dbReference type="InterPro" id="IPR050498">
    <property type="entry name" value="Ycf3"/>
</dbReference>
<feature type="repeat" description="TPR" evidence="3">
    <location>
        <begin position="251"/>
        <end position="284"/>
    </location>
</feature>
<dbReference type="Pfam" id="PF13365">
    <property type="entry name" value="Trypsin_2"/>
    <property type="match status" value="1"/>
</dbReference>
<dbReference type="KEGG" id="cmp:Cha6605_0057"/>
<dbReference type="GO" id="GO:0008233">
    <property type="term" value="F:peptidase activity"/>
    <property type="evidence" value="ECO:0007669"/>
    <property type="project" value="UniProtKB-KW"/>
</dbReference>
<keyword evidence="2 3" id="KW-0802">TPR repeat</keyword>
<dbReference type="PROSITE" id="PS50005">
    <property type="entry name" value="TPR"/>
    <property type="match status" value="2"/>
</dbReference>
<reference evidence="4 5" key="1">
    <citation type="submission" date="2012-05" db="EMBL/GenBank/DDBJ databases">
        <title>Finished chromosome of genome of Chamaesiphon sp. PCC 6605.</title>
        <authorList>
            <consortium name="US DOE Joint Genome Institute"/>
            <person name="Gugger M."/>
            <person name="Coursin T."/>
            <person name="Rippka R."/>
            <person name="Tandeau De Marsac N."/>
            <person name="Huntemann M."/>
            <person name="Wei C.-L."/>
            <person name="Han J."/>
            <person name="Detter J.C."/>
            <person name="Han C."/>
            <person name="Tapia R."/>
            <person name="Chen A."/>
            <person name="Kyrpides N."/>
            <person name="Mavromatis K."/>
            <person name="Markowitz V."/>
            <person name="Szeto E."/>
            <person name="Ivanova N."/>
            <person name="Pagani I."/>
            <person name="Pati A."/>
            <person name="Goodwin L."/>
            <person name="Nordberg H.P."/>
            <person name="Cantor M.N."/>
            <person name="Hua S.X."/>
            <person name="Woyke T."/>
            <person name="Kerfeld C.A."/>
        </authorList>
    </citation>
    <scope>NUCLEOTIDE SEQUENCE [LARGE SCALE GENOMIC DNA]</scope>
    <source>
        <strain evidence="5">ATCC 27169 / PCC 6605</strain>
    </source>
</reference>
<protein>
    <submittedName>
        <fullName evidence="4">Trypsin-like serine protease with C-terminal PDZ domain</fullName>
    </submittedName>
</protein>
<sequence length="481" mass="52071">MSPKISVLAGLIGIAATMPLVQPSAVAKTSVEIGETARAITVLITEPNSIGSGVILQRQGDVYTVLTAAHVVRNKVDYKITTSDDRQYSAISSSIKPAPGSVDLAIVKFKANAKYPTAKLGNSRSLKSGMDLYVAGFPAATRVLTKSIFVFREGKVSANSQKTFEAGYSLVYSNDTLPGMSGGAVLNERAEVVAIHGRGDRERLGDNSLGGKTGFNVGIPIDRFIAIASNMGVPISQPAAVTIAQSASSPADDYVASAAQKYNNRDYRGALADYDRAIALKPKDAIAYNYRGVLKVKIQDFEGGLADYNRAIQFDANYGEAYSNRGNLKAHKLQDLPGAMADYDLAIELSPKYAPAYSNRGLLKVKNRDIVGGLADYNLAIQQDPMEATYYSYRAFLKILRGDRQGALTDFTRSIELNPNNASVYAKRADLRFFTLKDRAGGLADLQQSAKLYQQQSNAEQYQKTIVRIGQWQKLNKKTGS</sequence>
<dbReference type="PANTHER" id="PTHR44858:SF1">
    <property type="entry name" value="UDP-N-ACETYLGLUCOSAMINE--PEPTIDE N-ACETYLGLUCOSAMINYLTRANSFERASE SPINDLY-RELATED"/>
    <property type="match status" value="1"/>
</dbReference>
<dbReference type="InterPro" id="IPR043504">
    <property type="entry name" value="Peptidase_S1_PA_chymotrypsin"/>
</dbReference>
<feature type="repeat" description="TPR" evidence="3">
    <location>
        <begin position="388"/>
        <end position="421"/>
    </location>
</feature>
<dbReference type="OrthoDB" id="561030at2"/>
<dbReference type="GO" id="GO:0009279">
    <property type="term" value="C:cell outer membrane"/>
    <property type="evidence" value="ECO:0007669"/>
    <property type="project" value="TreeGrafter"/>
</dbReference>
<dbReference type="SUPFAM" id="SSF48439">
    <property type="entry name" value="Protein prenylyltransferase"/>
    <property type="match status" value="1"/>
</dbReference>
<dbReference type="GO" id="GO:0046813">
    <property type="term" value="P:receptor-mediated virion attachment to host cell"/>
    <property type="evidence" value="ECO:0007669"/>
    <property type="project" value="TreeGrafter"/>
</dbReference>
<dbReference type="STRING" id="1173020.Cha6605_0057"/>
<dbReference type="RefSeq" id="WP_015157559.1">
    <property type="nucleotide sequence ID" value="NC_019697.1"/>
</dbReference>
<dbReference type="Proteomes" id="UP000010366">
    <property type="component" value="Chromosome"/>
</dbReference>
<dbReference type="Gene3D" id="1.25.40.10">
    <property type="entry name" value="Tetratricopeptide repeat domain"/>
    <property type="match status" value="3"/>
</dbReference>
<keyword evidence="4" id="KW-0645">Protease</keyword>
<dbReference type="InterPro" id="IPR011990">
    <property type="entry name" value="TPR-like_helical_dom_sf"/>
</dbReference>
<evidence type="ECO:0000313" key="4">
    <source>
        <dbReference type="EMBL" id="AFY91364.1"/>
    </source>
</evidence>
<accession>K9UAX7</accession>
<keyword evidence="5" id="KW-1185">Reference proteome</keyword>
<dbReference type="InterPro" id="IPR019734">
    <property type="entry name" value="TPR_rpt"/>
</dbReference>
<dbReference type="GO" id="GO:0006508">
    <property type="term" value="P:proteolysis"/>
    <property type="evidence" value="ECO:0007669"/>
    <property type="project" value="UniProtKB-KW"/>
</dbReference>
<dbReference type="AlphaFoldDB" id="K9UAX7"/>
<gene>
    <name evidence="4" type="ORF">Cha6605_0057</name>
</gene>
<dbReference type="eggNOG" id="COG0457">
    <property type="taxonomic scope" value="Bacteria"/>
</dbReference>
<dbReference type="HOGENOM" id="CLU_005774_3_0_3"/>
<dbReference type="SMART" id="SM00028">
    <property type="entry name" value="TPR"/>
    <property type="match status" value="5"/>
</dbReference>
<evidence type="ECO:0000313" key="5">
    <source>
        <dbReference type="Proteomes" id="UP000010366"/>
    </source>
</evidence>
<keyword evidence="1" id="KW-0677">Repeat</keyword>
<dbReference type="PATRIC" id="fig|1173020.3.peg.65"/>
<dbReference type="EMBL" id="CP003600">
    <property type="protein sequence ID" value="AFY91364.1"/>
    <property type="molecule type" value="Genomic_DNA"/>
</dbReference>
<dbReference type="PANTHER" id="PTHR44858">
    <property type="entry name" value="TETRATRICOPEPTIDE REPEAT PROTEIN 6"/>
    <property type="match status" value="1"/>
</dbReference>